<dbReference type="Gene3D" id="1.10.510.10">
    <property type="entry name" value="Transferase(Phosphotransferase) domain 1"/>
    <property type="match status" value="1"/>
</dbReference>
<feature type="compositionally biased region" description="Low complexity" evidence="9">
    <location>
        <begin position="1311"/>
        <end position="1330"/>
    </location>
</feature>
<protein>
    <submittedName>
        <fullName evidence="11">Dual specificity protein kinase yak1</fullName>
        <ecNumber evidence="11">2.7.12.1</ecNumber>
    </submittedName>
</protein>
<feature type="compositionally biased region" description="Polar residues" evidence="9">
    <location>
        <begin position="1718"/>
        <end position="1738"/>
    </location>
</feature>
<dbReference type="PANTHER" id="PTHR24058">
    <property type="entry name" value="DUAL SPECIFICITY PROTEIN KINASE"/>
    <property type="match status" value="1"/>
</dbReference>
<feature type="binding site" evidence="8">
    <location>
        <position position="907"/>
    </location>
    <ligand>
        <name>ATP</name>
        <dbReference type="ChEBI" id="CHEBI:30616"/>
    </ligand>
</feature>
<dbReference type="GO" id="GO:0005524">
    <property type="term" value="F:ATP binding"/>
    <property type="evidence" value="ECO:0007669"/>
    <property type="project" value="UniProtKB-UniRule"/>
</dbReference>
<feature type="compositionally biased region" description="Polar residues" evidence="9">
    <location>
        <begin position="1661"/>
        <end position="1676"/>
    </location>
</feature>
<dbReference type="InterPro" id="IPR050494">
    <property type="entry name" value="Ser_Thr_dual-spec_kinase"/>
</dbReference>
<reference evidence="11" key="1">
    <citation type="submission" date="2022-07" db="EMBL/GenBank/DDBJ databases">
        <title>Phylogenomic reconstructions and comparative analyses of Kickxellomycotina fungi.</title>
        <authorList>
            <person name="Reynolds N.K."/>
            <person name="Stajich J.E."/>
            <person name="Barry K."/>
            <person name="Grigoriev I.V."/>
            <person name="Crous P."/>
            <person name="Smith M.E."/>
        </authorList>
    </citation>
    <scope>NUCLEOTIDE SEQUENCE</scope>
    <source>
        <strain evidence="11">NBRC 32514</strain>
    </source>
</reference>
<dbReference type="InterPro" id="IPR008271">
    <property type="entry name" value="Ser/Thr_kinase_AS"/>
</dbReference>
<evidence type="ECO:0000256" key="2">
    <source>
        <dbReference type="ARBA" id="ARBA00022527"/>
    </source>
</evidence>
<dbReference type="OrthoDB" id="9332038at2759"/>
<feature type="region of interest" description="Disordered" evidence="9">
    <location>
        <begin position="1689"/>
        <end position="1785"/>
    </location>
</feature>
<dbReference type="GO" id="GO:0004674">
    <property type="term" value="F:protein serine/threonine kinase activity"/>
    <property type="evidence" value="ECO:0007669"/>
    <property type="project" value="UniProtKB-KW"/>
</dbReference>
<feature type="compositionally biased region" description="Polar residues" evidence="9">
    <location>
        <begin position="284"/>
        <end position="300"/>
    </location>
</feature>
<dbReference type="GO" id="GO:0004713">
    <property type="term" value="F:protein tyrosine kinase activity"/>
    <property type="evidence" value="ECO:0007669"/>
    <property type="project" value="TreeGrafter"/>
</dbReference>
<keyword evidence="5 8" id="KW-0547">Nucleotide-binding</keyword>
<keyword evidence="6 11" id="KW-0418">Kinase</keyword>
<gene>
    <name evidence="11" type="primary">YAK1</name>
    <name evidence="11" type="ORF">LPJ53_001187</name>
</gene>
<feature type="compositionally biased region" description="Polar residues" evidence="9">
    <location>
        <begin position="1986"/>
        <end position="2002"/>
    </location>
</feature>
<dbReference type="EC" id="2.7.12.1" evidence="11"/>
<dbReference type="SUPFAM" id="SSF56112">
    <property type="entry name" value="Protein kinase-like (PK-like)"/>
    <property type="match status" value="1"/>
</dbReference>
<evidence type="ECO:0000256" key="1">
    <source>
        <dbReference type="ARBA" id="ARBA00008867"/>
    </source>
</evidence>
<keyword evidence="7 8" id="KW-0067">ATP-binding</keyword>
<keyword evidence="2" id="KW-0723">Serine/threonine-protein kinase</keyword>
<feature type="compositionally biased region" description="Polar residues" evidence="9">
    <location>
        <begin position="682"/>
        <end position="715"/>
    </location>
</feature>
<evidence type="ECO:0000256" key="8">
    <source>
        <dbReference type="PROSITE-ProRule" id="PRU10141"/>
    </source>
</evidence>
<feature type="compositionally biased region" description="Polar residues" evidence="9">
    <location>
        <begin position="1331"/>
        <end position="1347"/>
    </location>
</feature>
<feature type="region of interest" description="Disordered" evidence="9">
    <location>
        <begin position="233"/>
        <end position="331"/>
    </location>
</feature>
<dbReference type="Pfam" id="PF00069">
    <property type="entry name" value="Pkinase"/>
    <property type="match status" value="1"/>
</dbReference>
<feature type="region of interest" description="Disordered" evidence="9">
    <location>
        <begin position="1652"/>
        <end position="1676"/>
    </location>
</feature>
<dbReference type="Gene3D" id="3.30.200.20">
    <property type="entry name" value="Phosphorylase Kinase, domain 1"/>
    <property type="match status" value="1"/>
</dbReference>
<dbReference type="SMART" id="SM00220">
    <property type="entry name" value="S_TKc"/>
    <property type="match status" value="1"/>
</dbReference>
<evidence type="ECO:0000259" key="10">
    <source>
        <dbReference type="PROSITE" id="PS50011"/>
    </source>
</evidence>
<dbReference type="PROSITE" id="PS00108">
    <property type="entry name" value="PROTEIN_KINASE_ST"/>
    <property type="match status" value="1"/>
</dbReference>
<feature type="compositionally biased region" description="Low complexity" evidence="9">
    <location>
        <begin position="260"/>
        <end position="276"/>
    </location>
</feature>
<dbReference type="GO" id="GO:0005634">
    <property type="term" value="C:nucleus"/>
    <property type="evidence" value="ECO:0007669"/>
    <property type="project" value="TreeGrafter"/>
</dbReference>
<keyword evidence="4 11" id="KW-0808">Transferase</keyword>
<evidence type="ECO:0000256" key="7">
    <source>
        <dbReference type="ARBA" id="ARBA00022840"/>
    </source>
</evidence>
<dbReference type="PANTHER" id="PTHR24058:SF17">
    <property type="entry name" value="HOMEODOMAIN INTERACTING PROTEIN KINASE, ISOFORM D"/>
    <property type="match status" value="1"/>
</dbReference>
<dbReference type="Proteomes" id="UP001149813">
    <property type="component" value="Unassembled WGS sequence"/>
</dbReference>
<sequence>MIGDNSQQAAANAARAPLPPIGVSGNGAQAIPLRQKQSYAAMGSDSAAGRVDVYGGSLSASLPSSNPFLQGAMPEVQGTAGISSAGAQHGTTGDYSYANITGHPAFGYAHNSQGGDWTASMQSPSANQKFGILQQQQQQQSQHHLPHMHMYSSAPQSAAAHEGNEMSHQLYHTIRQNQTQQNSPRISDHIYQAVSVADAMHVGNGISANAQMYPVSQPGLPPLHTASSGLAAYATSGQPPLSARGRSRRRPHQTFDHLEPSSAGAYSSESSPAPGSLQAPALRQTMSSVVTADSVNSAAEQVSPGHEGSEYNASMHSVRGSSSSDHGALGNYSPGSSKYNYPEMSYKPANATHGPASATMSQMSIENDDYSGAAAEYGSGDYSPSDGQHYPEYASTATSTAHMRWNPAVRGSPLRTELNSSGMATMGQANALKTEGITPDSPGLAQMSTAPAQARRPCLIPASNNNKQQQQQQQMAQLYATLPRAGYNGSMQTMASAGAGRGQIPAALATRPAGSGGSTGINSTGINQVSWPPASPHIGVSASSNAQNGGAYTHQRNPSYLSQTNPAATADTAGSAQVATPSILKDYYVVSSPADRSYNDPSTPRADSTSILPMVEANQGSSRPPAGNMEDFNAHSQEYLHRRRRRLTQTMHNRQRSGSAVDANARHSITTGVRGNAIPISSPGSNSLASNRSAEEATTQHGSETDTNVSHTSYRQQQQPMPIMQQQQQQHHPISSSYTGGQSGYLSADAQSIMLAQAQAQADYMSNLQQDRLQQERLNQERMRMALEQQHQQNKLKLAREQEVARFQNFRPLLSLTVDIVDTYRKCHPEFYYESARRPRRVLTHPSEGVQNDGFDNENSDYILYVNDIIGDKEGHQYLILEMLGSGTFGQVVRCQNIKTSEYSAVKVIKNKLAYRNQSMMEVRMLDLLNSKYDPNDEHHILRLKEWFEFRNHLVFVNELLSINLYDLLKQNQYQGLSTNLVRILVQQILDAMIVLNQAQIIHADLKPENILLEGMQKPQVKVIDFGSACLEWETTFTYIQSRFYRSPEILLGLPYSSRIDMWSLGCIVAELYLGLPLFPGASEYNQLSRIVDLLGIPPNNMLDKARRTDEFFNYLGPGTWDLKSMAQYARERNVEEKPSKRYFTATTLSELITTYPVRRKMNDIEQQHEYQLRIALIDFLRGLLHLDPDKRWSPQQAIMHPFITGEPFNGPYNPSHHISGGIHGPGSASGPYGGAGGSAGGAGGGNYGHSSSGGYQVQGSAGGGGGLGSMSTTVRRVSGYQGTAVGRDPNVNGMLAYGGSGQSIPGTFPGNDSSNGQSYQSSYAGSQTSRTDATGSNRNRATTIGHSASGAPGAQNHQQQHGDFLGVDPCTSLINGLLAAGSKSQDAPGRLHISQGSSERYAESSYDWAFRADGNNENDGGSNVNIGKGSSSNPLSLAGSYSTKASSLYDYKTAAAATSAAAAAVAAAMGGGASASVATSSVASGTSSLLTAATSSQQLHLRQHAYSERQARLFQQADSAGQPFSDGYISSDPIPLPRARNTAADRSNTSTERISFYSGMSSDISHHGTPGPFTDVVVNEGTAANASEVGVVATGAAMNSANFMNLSYTDSSAASSVIGGNRLSGGFSSMRIRPSPALRSSAGTRLVSNLSPLTLSSTPGSFNHNPRQQMLRQGSGTDVDDFADIEEATTDSDYSDVGDGDEENTYDSDSYDSMYSVTSEMSRPMTQPAGSEKSLSMYSAHGSDRSSGSYLSSIRGAGAGSAGDRDNSRWDDDMSDMRSDDFSDSGEYADAWSMPLLIDRSTDAGRMYQQHQMSNSSLSIRAVGRSGYAHESSLFSHGSRDTQGLYADSYSDSAFIASGYSSSELDFIEFRAEDGESAQTDNDDDDDGIGLGNDIETGSIISQEDRNEYQGALTLDDITSRTSFLGRLDLERLSASTHLFEHLSDSTDMNESQSECQSPTRDEDPAGSATNSDTDEHDGIEFSAMSRSRVVSVQQANSEAPSDSDMEIDGKIQQDTILFTGKLHPKSERRIESNVISALASALQRRQSSASGVSKAASTTASERLRLSPIPASRGHFLPSSAEYPQRVMKKSQQQRRGEKPLQQKDNVRMVESLRRMGKWQDTAWTTSALSEINRANQFYLDPVIICMSPRLVPQQPPGQKG</sequence>
<dbReference type="FunFam" id="1.10.510.10:FF:000380">
    <property type="entry name" value="Serine/threonine-protein kinase ppk15"/>
    <property type="match status" value="1"/>
</dbReference>
<keyword evidence="12" id="KW-1185">Reference proteome</keyword>
<evidence type="ECO:0000256" key="6">
    <source>
        <dbReference type="ARBA" id="ARBA00022777"/>
    </source>
</evidence>
<feature type="domain" description="Protein kinase" evidence="10">
    <location>
        <begin position="878"/>
        <end position="1204"/>
    </location>
</feature>
<evidence type="ECO:0000256" key="4">
    <source>
        <dbReference type="ARBA" id="ARBA00022679"/>
    </source>
</evidence>
<organism evidence="11 12">
    <name type="scientific">Coemansia erecta</name>
    <dbReference type="NCBI Taxonomy" id="147472"/>
    <lineage>
        <taxon>Eukaryota</taxon>
        <taxon>Fungi</taxon>
        <taxon>Fungi incertae sedis</taxon>
        <taxon>Zoopagomycota</taxon>
        <taxon>Kickxellomycotina</taxon>
        <taxon>Kickxellomycetes</taxon>
        <taxon>Kickxellales</taxon>
        <taxon>Kickxellaceae</taxon>
        <taxon>Coemansia</taxon>
    </lineage>
</organism>
<feature type="compositionally biased region" description="Low complexity" evidence="9">
    <location>
        <begin position="1746"/>
        <end position="1757"/>
    </location>
</feature>
<dbReference type="InterPro" id="IPR017441">
    <property type="entry name" value="Protein_kinase_ATP_BS"/>
</dbReference>
<dbReference type="GO" id="GO:0005737">
    <property type="term" value="C:cytoplasm"/>
    <property type="evidence" value="ECO:0007669"/>
    <property type="project" value="TreeGrafter"/>
</dbReference>
<dbReference type="PROSITE" id="PS50011">
    <property type="entry name" value="PROTEIN_KINASE_DOM"/>
    <property type="match status" value="1"/>
</dbReference>
<feature type="region of interest" description="Disordered" evidence="9">
    <location>
        <begin position="1297"/>
        <end position="1365"/>
    </location>
</feature>
<dbReference type="InterPro" id="IPR000719">
    <property type="entry name" value="Prot_kinase_dom"/>
</dbReference>
<feature type="compositionally biased region" description="Basic and acidic residues" evidence="9">
    <location>
        <begin position="1764"/>
        <end position="1782"/>
    </location>
</feature>
<evidence type="ECO:0000256" key="3">
    <source>
        <dbReference type="ARBA" id="ARBA00022553"/>
    </source>
</evidence>
<feature type="region of interest" description="Disordered" evidence="9">
    <location>
        <begin position="2045"/>
        <end position="2107"/>
    </location>
</feature>
<dbReference type="PROSITE" id="PS00107">
    <property type="entry name" value="PROTEIN_KINASE_ATP"/>
    <property type="match status" value="1"/>
</dbReference>
<name>A0A9W8CUC3_9FUNG</name>
<evidence type="ECO:0000313" key="12">
    <source>
        <dbReference type="Proteomes" id="UP001149813"/>
    </source>
</evidence>
<feature type="compositionally biased region" description="Polar residues" evidence="9">
    <location>
        <begin position="311"/>
        <end position="325"/>
    </location>
</feature>
<dbReference type="GO" id="GO:0004712">
    <property type="term" value="F:protein serine/threonine/tyrosine kinase activity"/>
    <property type="evidence" value="ECO:0007669"/>
    <property type="project" value="UniProtKB-EC"/>
</dbReference>
<accession>A0A9W8CUC3</accession>
<evidence type="ECO:0000313" key="11">
    <source>
        <dbReference type="EMBL" id="KAJ1724541.1"/>
    </source>
</evidence>
<evidence type="ECO:0000256" key="9">
    <source>
        <dbReference type="SAM" id="MobiDB-lite"/>
    </source>
</evidence>
<proteinExistence type="inferred from homology"/>
<evidence type="ECO:0000256" key="5">
    <source>
        <dbReference type="ARBA" id="ARBA00022741"/>
    </source>
</evidence>
<keyword evidence="3" id="KW-0597">Phosphoprotein</keyword>
<feature type="region of interest" description="Disordered" evidence="9">
    <location>
        <begin position="1945"/>
        <end position="2009"/>
    </location>
</feature>
<dbReference type="EMBL" id="JANBOJ010000028">
    <property type="protein sequence ID" value="KAJ1724541.1"/>
    <property type="molecule type" value="Genomic_DNA"/>
</dbReference>
<comment type="caution">
    <text evidence="11">The sequence shown here is derived from an EMBL/GenBank/DDBJ whole genome shotgun (WGS) entry which is preliminary data.</text>
</comment>
<feature type="compositionally biased region" description="Polar residues" evidence="9">
    <location>
        <begin position="1947"/>
        <end position="1960"/>
    </location>
</feature>
<comment type="similarity">
    <text evidence="1">Belongs to the protein kinase superfamily. CMGC Ser/Thr protein kinase family. MNB/DYRK subfamily.</text>
</comment>
<dbReference type="InterPro" id="IPR011009">
    <property type="entry name" value="Kinase-like_dom_sf"/>
</dbReference>
<feature type="compositionally biased region" description="Basic and acidic residues" evidence="9">
    <location>
        <begin position="2097"/>
        <end position="2107"/>
    </location>
</feature>
<feature type="region of interest" description="Disordered" evidence="9">
    <location>
        <begin position="1875"/>
        <end position="1905"/>
    </location>
</feature>
<feature type="compositionally biased region" description="Low complexity" evidence="9">
    <location>
        <begin position="716"/>
        <end position="734"/>
    </location>
</feature>
<feature type="region of interest" description="Disordered" evidence="9">
    <location>
        <begin position="1526"/>
        <end position="1551"/>
    </location>
</feature>
<feature type="compositionally biased region" description="Acidic residues" evidence="9">
    <location>
        <begin position="1689"/>
        <end position="1711"/>
    </location>
</feature>
<feature type="region of interest" description="Disordered" evidence="9">
    <location>
        <begin position="650"/>
        <end position="743"/>
    </location>
</feature>